<sequence length="980" mass="110084">MNRDEVMQFVVLVAIFTTSESHSAGNGESLNTQRQLTIYIPSFDSLYYNFTHSVTSAVAYSNSLMPVKNAIIFLGASKKHWMSSYSMQEGSRPYTLCELLHYLQRMASNSSGFSVLLGPPLDSYCNLISEWIRLGDPQGKQREQLYQVSYHCRVFGFYADFVNYPTDVGHYSLESPLAAVSVLVQRKSILQGIIMYLLSKGWKRAALFYDMTTTNFDFPGTWDLISLNVHLSRKRQNVPQLLALAVILARPSVAIEFVVSIQNLTKIKEGRIALIQVDPKDMLTYDALRAWRWHLSKAAPTMSAGRSLIVLTALPKGTVYKEESIIFKEGISLQVASGAALAMRLVQIHIQEGGDHINSSTNFFEPMRANSTILVPALPNITFRYSCDEGNVIEGNFDFLFFALRPKITDVVDTENHTRKYEDIFNLIDIIHYPPILPQWKCKMDWPGDGEGPQRTQCLIAPCDFDSIKSILVMNSLGFLCACFIYFGAVIIYRLNFLESDFVFADEGESVKAGRCEDRGRLASTCVVGSSFHAFRTDAQAHMSSSSLSEETLPSIKKMRIASLDDVIRNKSITFDWEFKLSLMNDLVRVSRYDIMSFPYVSSVYVEANSTCYITKGMEYLHSTSLKAHGRLKSTNCVVNCRWVLKITDYGIPKIYNLIGSYPSMEPQEKLWTSPELLRDEQTALFGTRPGDVYAFGIIMHEVFYQTKPYGPGGLPVKEILKRVMGKESPPFRPQLLEAGIPPAYTGILERAWSENPSLRPTFKELKREIQQMTRGKKTDIVEHMIKLLENYSSWLEEQVKTRTEELSAEKKKKDLLIRRMLPPVVAEALKAGIAVAPETYDEVSIYISDIVGFTTISAMSTPLQVVDLLNDLYTLFDKTIANYDVYKVETIGDAYMVASGLPVRNGRQHASEVATMALDLLSVCGTFTIKHLPEVPLRLRIGLHSGPCVAGVVGLTMPRYCLFGSTVNRALKMESSGAG</sequence>
<dbReference type="STRING" id="6205.A0A0R3WL32"/>
<evidence type="ECO:0000256" key="4">
    <source>
        <dbReference type="ARBA" id="ARBA00022741"/>
    </source>
</evidence>
<evidence type="ECO:0000256" key="2">
    <source>
        <dbReference type="ARBA" id="ARBA00012202"/>
    </source>
</evidence>
<dbReference type="EMBL" id="UYWX01000321">
    <property type="protein sequence ID" value="VDM18016.1"/>
    <property type="molecule type" value="Genomic_DNA"/>
</dbReference>
<dbReference type="PROSITE" id="PS50011">
    <property type="entry name" value="PROTEIN_KINASE_DOM"/>
    <property type="match status" value="1"/>
</dbReference>
<comment type="subcellular location">
    <subcellularLocation>
        <location evidence="1">Membrane</location>
        <topology evidence="1">Single-pass membrane protein</topology>
    </subcellularLocation>
</comment>
<keyword evidence="7" id="KW-0456">Lyase</keyword>
<dbReference type="GO" id="GO:0035556">
    <property type="term" value="P:intracellular signal transduction"/>
    <property type="evidence" value="ECO:0007669"/>
    <property type="project" value="InterPro"/>
</dbReference>
<dbReference type="Pfam" id="PF00211">
    <property type="entry name" value="Guanylate_cyc"/>
    <property type="match status" value="1"/>
</dbReference>
<feature type="domain" description="Protein kinase" evidence="10">
    <location>
        <begin position="511"/>
        <end position="774"/>
    </location>
</feature>
<evidence type="ECO:0000256" key="5">
    <source>
        <dbReference type="ARBA" id="ARBA00022989"/>
    </source>
</evidence>
<reference evidence="14" key="1">
    <citation type="submission" date="2017-02" db="UniProtKB">
        <authorList>
            <consortium name="WormBaseParasite"/>
        </authorList>
    </citation>
    <scope>IDENTIFICATION</scope>
</reference>
<name>A0A0R3WL32_HYDTA</name>
<keyword evidence="13" id="KW-1185">Reference proteome</keyword>
<dbReference type="PROSITE" id="PS50125">
    <property type="entry name" value="GUANYLATE_CYCLASE_2"/>
    <property type="match status" value="1"/>
</dbReference>
<dbReference type="GO" id="GO:0005524">
    <property type="term" value="F:ATP binding"/>
    <property type="evidence" value="ECO:0007669"/>
    <property type="project" value="InterPro"/>
</dbReference>
<dbReference type="GO" id="GO:0004016">
    <property type="term" value="F:adenylate cyclase activity"/>
    <property type="evidence" value="ECO:0007669"/>
    <property type="project" value="TreeGrafter"/>
</dbReference>
<dbReference type="FunFam" id="3.30.70.1230:FF:000030">
    <property type="entry name" value="Si:ch211-215j19.12"/>
    <property type="match status" value="1"/>
</dbReference>
<evidence type="ECO:0000256" key="9">
    <source>
        <dbReference type="SAM" id="Phobius"/>
    </source>
</evidence>
<evidence type="ECO:0000256" key="6">
    <source>
        <dbReference type="ARBA" id="ARBA00023136"/>
    </source>
</evidence>
<dbReference type="InterPro" id="IPR050401">
    <property type="entry name" value="Cyclic_nucleotide_synthase"/>
</dbReference>
<protein>
    <recommendedName>
        <fullName evidence="2">guanylate cyclase</fullName>
        <ecNumber evidence="2">4.6.1.2</ecNumber>
    </recommendedName>
</protein>
<feature type="domain" description="Guanylate cyclase" evidence="11">
    <location>
        <begin position="845"/>
        <end position="975"/>
    </location>
</feature>
<dbReference type="OrthoDB" id="60033at2759"/>
<proteinExistence type="predicted"/>
<evidence type="ECO:0000256" key="8">
    <source>
        <dbReference type="ARBA" id="ARBA00023293"/>
    </source>
</evidence>
<keyword evidence="3 9" id="KW-0812">Transmembrane</keyword>
<dbReference type="Gene3D" id="1.10.510.10">
    <property type="entry name" value="Transferase(Phosphotransferase) domain 1"/>
    <property type="match status" value="1"/>
</dbReference>
<evidence type="ECO:0000313" key="12">
    <source>
        <dbReference type="EMBL" id="VDM18016.1"/>
    </source>
</evidence>
<dbReference type="WBParaSite" id="TTAC_0000146601-mRNA-1">
    <property type="protein sequence ID" value="TTAC_0000146601-mRNA-1"/>
    <property type="gene ID" value="TTAC_0000146601"/>
</dbReference>
<dbReference type="InterPro" id="IPR001054">
    <property type="entry name" value="A/G_cyclase"/>
</dbReference>
<feature type="transmembrane region" description="Helical" evidence="9">
    <location>
        <begin position="472"/>
        <end position="493"/>
    </location>
</feature>
<organism evidence="14">
    <name type="scientific">Hydatigena taeniaeformis</name>
    <name type="common">Feline tapeworm</name>
    <name type="synonym">Taenia taeniaeformis</name>
    <dbReference type="NCBI Taxonomy" id="6205"/>
    <lineage>
        <taxon>Eukaryota</taxon>
        <taxon>Metazoa</taxon>
        <taxon>Spiralia</taxon>
        <taxon>Lophotrochozoa</taxon>
        <taxon>Platyhelminthes</taxon>
        <taxon>Cestoda</taxon>
        <taxon>Eucestoda</taxon>
        <taxon>Cyclophyllidea</taxon>
        <taxon>Taeniidae</taxon>
        <taxon>Hydatigera</taxon>
    </lineage>
</organism>
<dbReference type="GO" id="GO:0007168">
    <property type="term" value="P:receptor guanylyl cyclase signaling pathway"/>
    <property type="evidence" value="ECO:0007669"/>
    <property type="project" value="TreeGrafter"/>
</dbReference>
<reference evidence="12 13" key="2">
    <citation type="submission" date="2018-11" db="EMBL/GenBank/DDBJ databases">
        <authorList>
            <consortium name="Pathogen Informatics"/>
        </authorList>
    </citation>
    <scope>NUCLEOTIDE SEQUENCE [LARGE SCALE GENOMIC DNA]</scope>
</reference>
<dbReference type="InterPro" id="IPR001245">
    <property type="entry name" value="Ser-Thr/Tyr_kinase_cat_dom"/>
</dbReference>
<dbReference type="PANTHER" id="PTHR11920">
    <property type="entry name" value="GUANYLYL CYCLASE"/>
    <property type="match status" value="1"/>
</dbReference>
<dbReference type="Gene3D" id="3.30.70.1230">
    <property type="entry name" value="Nucleotide cyclase"/>
    <property type="match status" value="1"/>
</dbReference>
<accession>A0A0R3WL32</accession>
<dbReference type="Proteomes" id="UP000274429">
    <property type="component" value="Unassembled WGS sequence"/>
</dbReference>
<evidence type="ECO:0000313" key="13">
    <source>
        <dbReference type="Proteomes" id="UP000274429"/>
    </source>
</evidence>
<dbReference type="SMART" id="SM00044">
    <property type="entry name" value="CYCc"/>
    <property type="match status" value="1"/>
</dbReference>
<dbReference type="GO" id="GO:0004383">
    <property type="term" value="F:guanylate cyclase activity"/>
    <property type="evidence" value="ECO:0007669"/>
    <property type="project" value="UniProtKB-EC"/>
</dbReference>
<dbReference type="InterPro" id="IPR000719">
    <property type="entry name" value="Prot_kinase_dom"/>
</dbReference>
<dbReference type="GO" id="GO:0004672">
    <property type="term" value="F:protein kinase activity"/>
    <property type="evidence" value="ECO:0007669"/>
    <property type="project" value="InterPro"/>
</dbReference>
<keyword evidence="4" id="KW-0547">Nucleotide-binding</keyword>
<dbReference type="InterPro" id="IPR029787">
    <property type="entry name" value="Nucleotide_cyclase"/>
</dbReference>
<dbReference type="SUPFAM" id="SSF55073">
    <property type="entry name" value="Nucleotide cyclase"/>
    <property type="match status" value="1"/>
</dbReference>
<keyword evidence="5 9" id="KW-1133">Transmembrane helix</keyword>
<evidence type="ECO:0000256" key="1">
    <source>
        <dbReference type="ARBA" id="ARBA00004167"/>
    </source>
</evidence>
<keyword evidence="6 9" id="KW-0472">Membrane</keyword>
<evidence type="ECO:0000259" key="11">
    <source>
        <dbReference type="PROSITE" id="PS50125"/>
    </source>
</evidence>
<dbReference type="GO" id="GO:0005886">
    <property type="term" value="C:plasma membrane"/>
    <property type="evidence" value="ECO:0007669"/>
    <property type="project" value="TreeGrafter"/>
</dbReference>
<keyword evidence="8" id="KW-0141">cGMP biosynthesis</keyword>
<dbReference type="SUPFAM" id="SSF56112">
    <property type="entry name" value="Protein kinase-like (PK-like)"/>
    <property type="match status" value="1"/>
</dbReference>
<dbReference type="InterPro" id="IPR011009">
    <property type="entry name" value="Kinase-like_dom_sf"/>
</dbReference>
<dbReference type="PANTHER" id="PTHR11920:SF462">
    <property type="entry name" value="GUANYLATE CYCLASE"/>
    <property type="match status" value="1"/>
</dbReference>
<dbReference type="EC" id="4.6.1.2" evidence="2"/>
<evidence type="ECO:0000259" key="10">
    <source>
        <dbReference type="PROSITE" id="PS50011"/>
    </source>
</evidence>
<dbReference type="Pfam" id="PF07714">
    <property type="entry name" value="PK_Tyr_Ser-Thr"/>
    <property type="match status" value="1"/>
</dbReference>
<dbReference type="AlphaFoldDB" id="A0A0R3WL32"/>
<evidence type="ECO:0000256" key="7">
    <source>
        <dbReference type="ARBA" id="ARBA00023239"/>
    </source>
</evidence>
<dbReference type="GO" id="GO:0001653">
    <property type="term" value="F:peptide receptor activity"/>
    <property type="evidence" value="ECO:0007669"/>
    <property type="project" value="TreeGrafter"/>
</dbReference>
<dbReference type="CDD" id="cd07302">
    <property type="entry name" value="CHD"/>
    <property type="match status" value="1"/>
</dbReference>
<evidence type="ECO:0000313" key="14">
    <source>
        <dbReference type="WBParaSite" id="TTAC_0000146601-mRNA-1"/>
    </source>
</evidence>
<evidence type="ECO:0000256" key="3">
    <source>
        <dbReference type="ARBA" id="ARBA00022692"/>
    </source>
</evidence>
<gene>
    <name evidence="12" type="ORF">TTAC_LOCUS1453</name>
</gene>